<feature type="transmembrane region" description="Helical" evidence="6">
    <location>
        <begin position="344"/>
        <end position="366"/>
    </location>
</feature>
<feature type="transmembrane region" description="Helical" evidence="6">
    <location>
        <begin position="59"/>
        <end position="82"/>
    </location>
</feature>
<keyword evidence="4 6" id="KW-1133">Transmembrane helix</keyword>
<name>A0A4R4VGI6_9PSEU</name>
<sequence length="436" mass="46230">MTRPRPAEPAETTARRGLPGMRWAVLGTNIGVLVLNYGDRAALGVAAPLIMAEFGFSQTTMGLIMSAFALTYAPACFLGGALSDRYGPRRVMAGSVIWWSLWTAATAVCFNVLTFVVQRLMFGLGEGPQGAVTARTMANWFPKREYATAVGLSFAANPLGAAIGTPVVTALLVWSGHTWQMPFLVLGGVGVLVAAAWYAVLRDRPEQHPLITDTEIRHITSGVLARPPETDEAPPVRHYLRQPAVLANAFAFFGFSWVLFMFLSWYPVFLTEEHGIDLENLAWAGALPWIAGAIGTALGGIMSDRIARRTQAPFAVRRWSAVVCLGAGALLCLPVAAVGGTFSAVALLAAALLLLYLSNAQFFALVEDCVHPARLGAVTGFVHFCANLAAIVAPAATGFLVDRLDSWPAAFGLAGGLALVGALALAVVRRPQPTTA</sequence>
<keyword evidence="5 6" id="KW-0472">Membrane</keyword>
<accession>A0A4R4VGI6</accession>
<keyword evidence="3 6" id="KW-0812">Transmembrane</keyword>
<evidence type="ECO:0000259" key="7">
    <source>
        <dbReference type="PROSITE" id="PS50850"/>
    </source>
</evidence>
<feature type="domain" description="Major facilitator superfamily (MFS) profile" evidence="7">
    <location>
        <begin position="24"/>
        <end position="433"/>
    </location>
</feature>
<dbReference type="InterPro" id="IPR020846">
    <property type="entry name" value="MFS_dom"/>
</dbReference>
<dbReference type="InterPro" id="IPR011701">
    <property type="entry name" value="MFS"/>
</dbReference>
<comment type="subcellular location">
    <subcellularLocation>
        <location evidence="1">Cell membrane</location>
        <topology evidence="1">Multi-pass membrane protein</topology>
    </subcellularLocation>
</comment>
<dbReference type="Proteomes" id="UP000295674">
    <property type="component" value="Unassembled WGS sequence"/>
</dbReference>
<feature type="transmembrane region" description="Helical" evidence="6">
    <location>
        <begin position="20"/>
        <end position="38"/>
    </location>
</feature>
<dbReference type="CDD" id="cd17319">
    <property type="entry name" value="MFS_ExuT_GudP_like"/>
    <property type="match status" value="1"/>
</dbReference>
<organism evidence="8 9">
    <name type="scientific">Saccharopolyspora terrae</name>
    <dbReference type="NCBI Taxonomy" id="2530384"/>
    <lineage>
        <taxon>Bacteria</taxon>
        <taxon>Bacillati</taxon>
        <taxon>Actinomycetota</taxon>
        <taxon>Actinomycetes</taxon>
        <taxon>Pseudonocardiales</taxon>
        <taxon>Pseudonocardiaceae</taxon>
        <taxon>Saccharopolyspora</taxon>
    </lineage>
</organism>
<dbReference type="PROSITE" id="PS50850">
    <property type="entry name" value="MFS"/>
    <property type="match status" value="1"/>
</dbReference>
<gene>
    <name evidence="8" type="ORF">E1181_25925</name>
</gene>
<dbReference type="EMBL" id="SMKS01000066">
    <property type="protein sequence ID" value="TDD01145.1"/>
    <property type="molecule type" value="Genomic_DNA"/>
</dbReference>
<dbReference type="InterPro" id="IPR000849">
    <property type="entry name" value="Sugar_P_transporter"/>
</dbReference>
<keyword evidence="9" id="KW-1185">Reference proteome</keyword>
<feature type="transmembrane region" description="Helical" evidence="6">
    <location>
        <begin position="407"/>
        <end position="428"/>
    </location>
</feature>
<reference evidence="8 9" key="1">
    <citation type="submission" date="2019-03" db="EMBL/GenBank/DDBJ databases">
        <title>Draft genome sequences of novel Actinobacteria.</title>
        <authorList>
            <person name="Sahin N."/>
            <person name="Ay H."/>
            <person name="Saygin H."/>
        </authorList>
    </citation>
    <scope>NUCLEOTIDE SEQUENCE [LARGE SCALE GENOMIC DNA]</scope>
    <source>
        <strain evidence="8 9">16K309</strain>
    </source>
</reference>
<dbReference type="PIRSF" id="PIRSF002808">
    <property type="entry name" value="Hexose_phosphate_transp"/>
    <property type="match status" value="1"/>
</dbReference>
<dbReference type="AlphaFoldDB" id="A0A4R4VGI6"/>
<evidence type="ECO:0000313" key="9">
    <source>
        <dbReference type="Proteomes" id="UP000295674"/>
    </source>
</evidence>
<evidence type="ECO:0000256" key="3">
    <source>
        <dbReference type="ARBA" id="ARBA00022692"/>
    </source>
</evidence>
<keyword evidence="2" id="KW-1003">Cell membrane</keyword>
<comment type="caution">
    <text evidence="8">The sequence shown here is derived from an EMBL/GenBank/DDBJ whole genome shotgun (WGS) entry which is preliminary data.</text>
</comment>
<dbReference type="InterPro" id="IPR036259">
    <property type="entry name" value="MFS_trans_sf"/>
</dbReference>
<feature type="transmembrane region" description="Helical" evidence="6">
    <location>
        <begin position="245"/>
        <end position="266"/>
    </location>
</feature>
<feature type="transmembrane region" description="Helical" evidence="6">
    <location>
        <begin position="378"/>
        <end position="401"/>
    </location>
</feature>
<protein>
    <submittedName>
        <fullName evidence="8">MFS transporter</fullName>
    </submittedName>
</protein>
<dbReference type="PANTHER" id="PTHR11662">
    <property type="entry name" value="SOLUTE CARRIER FAMILY 17"/>
    <property type="match status" value="1"/>
</dbReference>
<proteinExistence type="predicted"/>
<feature type="transmembrane region" description="Helical" evidence="6">
    <location>
        <begin position="97"/>
        <end position="117"/>
    </location>
</feature>
<feature type="transmembrane region" description="Helical" evidence="6">
    <location>
        <begin position="179"/>
        <end position="201"/>
    </location>
</feature>
<dbReference type="OrthoDB" id="8596007at2"/>
<dbReference type="PANTHER" id="PTHR11662:SF399">
    <property type="entry name" value="FI19708P1-RELATED"/>
    <property type="match status" value="1"/>
</dbReference>
<evidence type="ECO:0000256" key="6">
    <source>
        <dbReference type="SAM" id="Phobius"/>
    </source>
</evidence>
<dbReference type="RefSeq" id="WP_132678681.1">
    <property type="nucleotide sequence ID" value="NZ_SMKS01000066.1"/>
</dbReference>
<dbReference type="SUPFAM" id="SSF103473">
    <property type="entry name" value="MFS general substrate transporter"/>
    <property type="match status" value="1"/>
</dbReference>
<feature type="transmembrane region" description="Helical" evidence="6">
    <location>
        <begin position="319"/>
        <end position="338"/>
    </location>
</feature>
<dbReference type="GO" id="GO:0022857">
    <property type="term" value="F:transmembrane transporter activity"/>
    <property type="evidence" value="ECO:0007669"/>
    <property type="project" value="InterPro"/>
</dbReference>
<evidence type="ECO:0000313" key="8">
    <source>
        <dbReference type="EMBL" id="TDD01145.1"/>
    </source>
</evidence>
<evidence type="ECO:0000256" key="1">
    <source>
        <dbReference type="ARBA" id="ARBA00004651"/>
    </source>
</evidence>
<feature type="transmembrane region" description="Helical" evidence="6">
    <location>
        <begin position="286"/>
        <end position="307"/>
    </location>
</feature>
<dbReference type="Gene3D" id="1.20.1250.20">
    <property type="entry name" value="MFS general substrate transporter like domains"/>
    <property type="match status" value="2"/>
</dbReference>
<dbReference type="GO" id="GO:0005886">
    <property type="term" value="C:plasma membrane"/>
    <property type="evidence" value="ECO:0007669"/>
    <property type="project" value="UniProtKB-SubCell"/>
</dbReference>
<evidence type="ECO:0000256" key="5">
    <source>
        <dbReference type="ARBA" id="ARBA00023136"/>
    </source>
</evidence>
<evidence type="ECO:0000256" key="4">
    <source>
        <dbReference type="ARBA" id="ARBA00022989"/>
    </source>
</evidence>
<dbReference type="InterPro" id="IPR050382">
    <property type="entry name" value="MFS_Na/Anion_cotransporter"/>
</dbReference>
<dbReference type="Pfam" id="PF07690">
    <property type="entry name" value="MFS_1"/>
    <property type="match status" value="1"/>
</dbReference>
<evidence type="ECO:0000256" key="2">
    <source>
        <dbReference type="ARBA" id="ARBA00022475"/>
    </source>
</evidence>